<sequence>MTLVLEMILSTRVFALYQRSFKVGMFLSILLAGKTAGMIYFLRNRVFAQRLKFTSNCIPEIALTERSIESPIVIFTITEAVHLVIHGLAWKRTFWDLRRYTLARPPLLSVLNRDGLKVFTAISSIPLSAY</sequence>
<feature type="transmembrane region" description="Helical" evidence="1">
    <location>
        <begin position="20"/>
        <end position="42"/>
    </location>
</feature>
<dbReference type="OrthoDB" id="3020506at2759"/>
<proteinExistence type="predicted"/>
<accession>A0A6A4INK6</accession>
<keyword evidence="3" id="KW-1185">Reference proteome</keyword>
<protein>
    <submittedName>
        <fullName evidence="2">Uncharacterized protein</fullName>
    </submittedName>
</protein>
<name>A0A6A4INK6_9AGAR</name>
<keyword evidence="1" id="KW-0472">Membrane</keyword>
<reference evidence="2" key="1">
    <citation type="journal article" date="2019" name="Environ. Microbiol.">
        <title>Fungal ecological strategies reflected in gene transcription - a case study of two litter decomposers.</title>
        <authorList>
            <person name="Barbi F."/>
            <person name="Kohler A."/>
            <person name="Barry K."/>
            <person name="Baskaran P."/>
            <person name="Daum C."/>
            <person name="Fauchery L."/>
            <person name="Ihrmark K."/>
            <person name="Kuo A."/>
            <person name="LaButti K."/>
            <person name="Lipzen A."/>
            <person name="Morin E."/>
            <person name="Grigoriev I.V."/>
            <person name="Henrissat B."/>
            <person name="Lindahl B."/>
            <person name="Martin F."/>
        </authorList>
    </citation>
    <scope>NUCLEOTIDE SEQUENCE</scope>
    <source>
        <strain evidence="2">JB14</strain>
    </source>
</reference>
<dbReference type="EMBL" id="ML769383">
    <property type="protein sequence ID" value="KAE9411330.1"/>
    <property type="molecule type" value="Genomic_DNA"/>
</dbReference>
<evidence type="ECO:0000256" key="1">
    <source>
        <dbReference type="SAM" id="Phobius"/>
    </source>
</evidence>
<gene>
    <name evidence="2" type="ORF">BT96DRAFT_911946</name>
</gene>
<keyword evidence="1" id="KW-0812">Transmembrane</keyword>
<dbReference type="AlphaFoldDB" id="A0A6A4INK6"/>
<dbReference type="Proteomes" id="UP000799118">
    <property type="component" value="Unassembled WGS sequence"/>
</dbReference>
<organism evidence="2 3">
    <name type="scientific">Gymnopus androsaceus JB14</name>
    <dbReference type="NCBI Taxonomy" id="1447944"/>
    <lineage>
        <taxon>Eukaryota</taxon>
        <taxon>Fungi</taxon>
        <taxon>Dikarya</taxon>
        <taxon>Basidiomycota</taxon>
        <taxon>Agaricomycotina</taxon>
        <taxon>Agaricomycetes</taxon>
        <taxon>Agaricomycetidae</taxon>
        <taxon>Agaricales</taxon>
        <taxon>Marasmiineae</taxon>
        <taxon>Omphalotaceae</taxon>
        <taxon>Gymnopus</taxon>
    </lineage>
</organism>
<evidence type="ECO:0000313" key="2">
    <source>
        <dbReference type="EMBL" id="KAE9411330.1"/>
    </source>
</evidence>
<keyword evidence="1" id="KW-1133">Transmembrane helix</keyword>
<evidence type="ECO:0000313" key="3">
    <source>
        <dbReference type="Proteomes" id="UP000799118"/>
    </source>
</evidence>